<dbReference type="EMBL" id="RZNJ01000005">
    <property type="protein sequence ID" value="RUT29481.1"/>
    <property type="molecule type" value="Genomic_DNA"/>
</dbReference>
<dbReference type="PANTHER" id="PTHR43072:SF8">
    <property type="entry name" value="ACYLTRANSFERASE FABY-RELATED"/>
    <property type="match status" value="1"/>
</dbReference>
<dbReference type="CDD" id="cd04301">
    <property type="entry name" value="NAT_SF"/>
    <property type="match status" value="1"/>
</dbReference>
<feature type="domain" description="N-acetyltransferase" evidence="1">
    <location>
        <begin position="7"/>
        <end position="169"/>
    </location>
</feature>
<comment type="caution">
    <text evidence="2">The sequence shown here is derived from an EMBL/GenBank/DDBJ whole genome shotgun (WGS) entry which is preliminary data.</text>
</comment>
<dbReference type="Gene3D" id="3.40.630.30">
    <property type="match status" value="1"/>
</dbReference>
<keyword evidence="2" id="KW-0808">Transferase</keyword>
<dbReference type="Pfam" id="PF00583">
    <property type="entry name" value="Acetyltransf_1"/>
    <property type="match status" value="1"/>
</dbReference>
<reference evidence="2 3" key="1">
    <citation type="journal article" date="2016" name="Int. J. Syst. Evol. Microbiol.">
        <title>Arsenicitalea aurantiaca gen. nov., sp. nov., a new member of the family Hyphomicrobiaceae, isolated from high-arsenic sediment.</title>
        <authorList>
            <person name="Mu Y."/>
            <person name="Zhou L."/>
            <person name="Zeng X.C."/>
            <person name="Liu L."/>
            <person name="Pan Y."/>
            <person name="Chen X."/>
            <person name="Wang J."/>
            <person name="Li S."/>
            <person name="Li W.J."/>
            <person name="Wang Y."/>
        </authorList>
    </citation>
    <scope>NUCLEOTIDE SEQUENCE [LARGE SCALE GENOMIC DNA]</scope>
    <source>
        <strain evidence="2 3">42-50</strain>
    </source>
</reference>
<dbReference type="SUPFAM" id="SSF55729">
    <property type="entry name" value="Acyl-CoA N-acyltransferases (Nat)"/>
    <property type="match status" value="1"/>
</dbReference>
<accession>A0A433X616</accession>
<dbReference type="Proteomes" id="UP000281547">
    <property type="component" value="Unassembled WGS sequence"/>
</dbReference>
<dbReference type="OrthoDB" id="5459937at2"/>
<organism evidence="2 3">
    <name type="scientific">Arsenicitalea aurantiaca</name>
    <dbReference type="NCBI Taxonomy" id="1783274"/>
    <lineage>
        <taxon>Bacteria</taxon>
        <taxon>Pseudomonadati</taxon>
        <taxon>Pseudomonadota</taxon>
        <taxon>Alphaproteobacteria</taxon>
        <taxon>Hyphomicrobiales</taxon>
        <taxon>Devosiaceae</taxon>
        <taxon>Arsenicitalea</taxon>
    </lineage>
</organism>
<evidence type="ECO:0000313" key="3">
    <source>
        <dbReference type="Proteomes" id="UP000281547"/>
    </source>
</evidence>
<keyword evidence="3" id="KW-1185">Reference proteome</keyword>
<name>A0A433X616_9HYPH</name>
<dbReference type="PANTHER" id="PTHR43072">
    <property type="entry name" value="N-ACETYLTRANSFERASE"/>
    <property type="match status" value="1"/>
</dbReference>
<protein>
    <submittedName>
        <fullName evidence="2">N-acetyltransferase family protein</fullName>
    </submittedName>
</protein>
<dbReference type="PROSITE" id="PS51186">
    <property type="entry name" value="GNAT"/>
    <property type="match status" value="1"/>
</dbReference>
<dbReference type="GO" id="GO:0016747">
    <property type="term" value="F:acyltransferase activity, transferring groups other than amino-acyl groups"/>
    <property type="evidence" value="ECO:0007669"/>
    <property type="project" value="InterPro"/>
</dbReference>
<gene>
    <name evidence="2" type="ORF">EMQ25_14780</name>
</gene>
<proteinExistence type="predicted"/>
<dbReference type="InterPro" id="IPR000182">
    <property type="entry name" value="GNAT_dom"/>
</dbReference>
<evidence type="ECO:0000313" key="2">
    <source>
        <dbReference type="EMBL" id="RUT29481.1"/>
    </source>
</evidence>
<sequence length="178" mass="19758">MHVSADPILRPFAWHDVPAISAIYAHHVVHGVATFDTEVPSEAMMAHKFGTMIDLGHPVIVAERDGVLVGYAYASTYRPRFAYRFTCEDSVYLAPDATRQGIGNLLLGKLIAESRAFGFNQMLAVITGGTAASIRLHEKHGFRTIGHYPELGFKFDRWHDIVHMQLGLREIRAEAAEG</sequence>
<dbReference type="InterPro" id="IPR016181">
    <property type="entry name" value="Acyl_CoA_acyltransferase"/>
</dbReference>
<dbReference type="AlphaFoldDB" id="A0A433X616"/>
<evidence type="ECO:0000259" key="1">
    <source>
        <dbReference type="PROSITE" id="PS51186"/>
    </source>
</evidence>